<dbReference type="AlphaFoldDB" id="A0AAE1FZZ6"/>
<dbReference type="Gene3D" id="2.30.30.40">
    <property type="entry name" value="SH3 Domains"/>
    <property type="match status" value="1"/>
</dbReference>
<sequence length="158" mass="17547">MPAGGDMVYVYVARERYRSTKNNDPDMDTNDVIHITADTLLRQNLAPDNIDGWIAGVNVRTGQEGYFPGYLLVLNGSQARAAAPRTRPPVPPDMKPPYHEKQQVYEHMTMRSLSISEDASHQPHYVGRRGMSVSGGSSSTHSLINTFFLTPVICSHCE</sequence>
<comment type="caution">
    <text evidence="4">The sequence shown here is derived from an EMBL/GenBank/DDBJ whole genome shotgun (WGS) entry which is preliminary data.</text>
</comment>
<evidence type="ECO:0000313" key="5">
    <source>
        <dbReference type="Proteomes" id="UP001286313"/>
    </source>
</evidence>
<dbReference type="SUPFAM" id="SSF50044">
    <property type="entry name" value="SH3-domain"/>
    <property type="match status" value="1"/>
</dbReference>
<reference evidence="4" key="1">
    <citation type="submission" date="2023-10" db="EMBL/GenBank/DDBJ databases">
        <title>Genome assemblies of two species of porcelain crab, Petrolisthes cinctipes and Petrolisthes manimaculis (Anomura: Porcellanidae).</title>
        <authorList>
            <person name="Angst P."/>
        </authorList>
    </citation>
    <scope>NUCLEOTIDE SEQUENCE</scope>
    <source>
        <strain evidence="4">PB745_01</strain>
        <tissue evidence="4">Gill</tissue>
    </source>
</reference>
<evidence type="ECO:0000259" key="3">
    <source>
        <dbReference type="PROSITE" id="PS50002"/>
    </source>
</evidence>
<evidence type="ECO:0000256" key="2">
    <source>
        <dbReference type="PROSITE-ProRule" id="PRU00192"/>
    </source>
</evidence>
<gene>
    <name evidence="4" type="ORF">Pcinc_012130</name>
</gene>
<dbReference type="Proteomes" id="UP001286313">
    <property type="component" value="Unassembled WGS sequence"/>
</dbReference>
<name>A0AAE1FZZ6_PETCI</name>
<proteinExistence type="predicted"/>
<organism evidence="4 5">
    <name type="scientific">Petrolisthes cinctipes</name>
    <name type="common">Flat porcelain crab</name>
    <dbReference type="NCBI Taxonomy" id="88211"/>
    <lineage>
        <taxon>Eukaryota</taxon>
        <taxon>Metazoa</taxon>
        <taxon>Ecdysozoa</taxon>
        <taxon>Arthropoda</taxon>
        <taxon>Crustacea</taxon>
        <taxon>Multicrustacea</taxon>
        <taxon>Malacostraca</taxon>
        <taxon>Eumalacostraca</taxon>
        <taxon>Eucarida</taxon>
        <taxon>Decapoda</taxon>
        <taxon>Pleocyemata</taxon>
        <taxon>Anomura</taxon>
        <taxon>Galatheoidea</taxon>
        <taxon>Porcellanidae</taxon>
        <taxon>Petrolisthes</taxon>
    </lineage>
</organism>
<dbReference type="InterPro" id="IPR036028">
    <property type="entry name" value="SH3-like_dom_sf"/>
</dbReference>
<protein>
    <recommendedName>
        <fullName evidence="3">SH3 domain-containing protein</fullName>
    </recommendedName>
</protein>
<feature type="domain" description="SH3" evidence="3">
    <location>
        <begin position="6"/>
        <end position="77"/>
    </location>
</feature>
<keyword evidence="5" id="KW-1185">Reference proteome</keyword>
<accession>A0AAE1FZZ6</accession>
<dbReference type="EMBL" id="JAWQEG010000979">
    <property type="protein sequence ID" value="KAK3883560.1"/>
    <property type="molecule type" value="Genomic_DNA"/>
</dbReference>
<dbReference type="PROSITE" id="PS50002">
    <property type="entry name" value="SH3"/>
    <property type="match status" value="1"/>
</dbReference>
<evidence type="ECO:0000256" key="1">
    <source>
        <dbReference type="ARBA" id="ARBA00022443"/>
    </source>
</evidence>
<keyword evidence="1 2" id="KW-0728">SH3 domain</keyword>
<dbReference type="InterPro" id="IPR001452">
    <property type="entry name" value="SH3_domain"/>
</dbReference>
<evidence type="ECO:0000313" key="4">
    <source>
        <dbReference type="EMBL" id="KAK3883560.1"/>
    </source>
</evidence>